<keyword evidence="4" id="KW-1185">Reference proteome</keyword>
<dbReference type="SMART" id="SM00739">
    <property type="entry name" value="KOW"/>
    <property type="match status" value="3"/>
</dbReference>
<evidence type="ECO:0000313" key="4">
    <source>
        <dbReference type="Proteomes" id="UP001465976"/>
    </source>
</evidence>
<evidence type="ECO:0000259" key="2">
    <source>
        <dbReference type="SMART" id="SM00739"/>
    </source>
</evidence>
<feature type="compositionally biased region" description="Basic and acidic residues" evidence="1">
    <location>
        <begin position="292"/>
        <end position="315"/>
    </location>
</feature>
<keyword evidence="3" id="KW-0648">Protein biosynthesis</keyword>
<feature type="region of interest" description="Disordered" evidence="1">
    <location>
        <begin position="141"/>
        <end position="180"/>
    </location>
</feature>
<reference evidence="3 4" key="1">
    <citation type="submission" date="2024-02" db="EMBL/GenBank/DDBJ databases">
        <title>A draft genome for the cacao thread blight pathogen Marasmius crinis-equi.</title>
        <authorList>
            <person name="Cohen S.P."/>
            <person name="Baruah I.K."/>
            <person name="Amoako-Attah I."/>
            <person name="Bukari Y."/>
            <person name="Meinhardt L.W."/>
            <person name="Bailey B.A."/>
        </authorList>
    </citation>
    <scope>NUCLEOTIDE SEQUENCE [LARGE SCALE GENOMIC DNA]</scope>
    <source>
        <strain evidence="3 4">GH-76</strain>
    </source>
</reference>
<comment type="caution">
    <text evidence="3">The sequence shown here is derived from an EMBL/GenBank/DDBJ whole genome shotgun (WGS) entry which is preliminary data.</text>
</comment>
<gene>
    <name evidence="3" type="primary">SPT5_5</name>
    <name evidence="3" type="ORF">V5O48_018934</name>
</gene>
<evidence type="ECO:0000256" key="1">
    <source>
        <dbReference type="SAM" id="MobiDB-lite"/>
    </source>
</evidence>
<dbReference type="InterPro" id="IPR005824">
    <property type="entry name" value="KOW"/>
</dbReference>
<organism evidence="3 4">
    <name type="scientific">Marasmius crinis-equi</name>
    <dbReference type="NCBI Taxonomy" id="585013"/>
    <lineage>
        <taxon>Eukaryota</taxon>
        <taxon>Fungi</taxon>
        <taxon>Dikarya</taxon>
        <taxon>Basidiomycota</taxon>
        <taxon>Agaricomycotina</taxon>
        <taxon>Agaricomycetes</taxon>
        <taxon>Agaricomycetidae</taxon>
        <taxon>Agaricales</taxon>
        <taxon>Marasmiineae</taxon>
        <taxon>Marasmiaceae</taxon>
        <taxon>Marasmius</taxon>
    </lineage>
</organism>
<dbReference type="GO" id="GO:0003746">
    <property type="term" value="F:translation elongation factor activity"/>
    <property type="evidence" value="ECO:0007669"/>
    <property type="project" value="UniProtKB-KW"/>
</dbReference>
<feature type="non-terminal residue" evidence="3">
    <location>
        <position position="500"/>
    </location>
</feature>
<accession>A0ABR3EJR5</accession>
<name>A0ABR3EJR5_9AGAR</name>
<proteinExistence type="predicted"/>
<feature type="region of interest" description="Disordered" evidence="1">
    <location>
        <begin position="286"/>
        <end position="315"/>
    </location>
</feature>
<feature type="region of interest" description="Disordered" evidence="1">
    <location>
        <begin position="1"/>
        <end position="90"/>
    </location>
</feature>
<feature type="compositionally biased region" description="Low complexity" evidence="1">
    <location>
        <begin position="153"/>
        <end position="167"/>
    </location>
</feature>
<feature type="compositionally biased region" description="Acidic residues" evidence="1">
    <location>
        <begin position="9"/>
        <end position="36"/>
    </location>
</feature>
<dbReference type="EMBL" id="JBAHYK010003883">
    <property type="protein sequence ID" value="KAL0563142.1"/>
    <property type="molecule type" value="Genomic_DNA"/>
</dbReference>
<sequence>MSRFLDIEAQLDSENDYEDDEDEVESAAQDDDDFIDDSIRPESFIPPPPLPELEERFAFAESRYTSSKPREPQEDDPVYTRSLEKAQSKGMTRVLQDRQFVFDILKRAENPENRTFNHATGSRAPIPPDAMERYGHFLRPKCILDPQAPPPSDSASTNSHPPSSSTAIPTLDPPLPSSDALGIPAAHLKRKLADLSVSSAPHGTFVRKKPRLDVDMKGWSQWAAGKRQHAPDKDIRRREIAPGEWVKVSRGLYKGDIGIVWKPDSTSSGKTGYFLLLIPRLAARNSKKGRRERPAPSRFRPEAFGSEPKKGEEPRTFRFRDKTFSHGLLVKFFEERSLETVYFAPSEVHDEFSKSKHPFVRTFPFPLPDFYAFEVGDRVEAAGQVGKVTEVSADMCLVDYGDAGMHTSPSRLLQKHIVPGDSIRVVVGEHEGQEGLVAERHGSLLYVSQRHSKTGIDFFVHINSVRVQPETFNGALPEDVPWIDTRVVISRGRYSEMQGY</sequence>
<feature type="domain" description="KOW" evidence="2">
    <location>
        <begin position="416"/>
        <end position="443"/>
    </location>
</feature>
<protein>
    <submittedName>
        <fullName evidence="3">Transcription elongation factor spt5</fullName>
    </submittedName>
</protein>
<keyword evidence="3" id="KW-0251">Elongation factor</keyword>
<evidence type="ECO:0000313" key="3">
    <source>
        <dbReference type="EMBL" id="KAL0563142.1"/>
    </source>
</evidence>
<dbReference type="SUPFAM" id="SSF50104">
    <property type="entry name" value="Translation proteins SH3-like domain"/>
    <property type="match status" value="1"/>
</dbReference>
<feature type="domain" description="KOW" evidence="2">
    <location>
        <begin position="239"/>
        <end position="266"/>
    </location>
</feature>
<feature type="domain" description="KOW" evidence="2">
    <location>
        <begin position="372"/>
        <end position="394"/>
    </location>
</feature>
<dbReference type="Proteomes" id="UP001465976">
    <property type="component" value="Unassembled WGS sequence"/>
</dbReference>
<dbReference type="InterPro" id="IPR008991">
    <property type="entry name" value="Translation_prot_SH3-like_sf"/>
</dbReference>